<evidence type="ECO:0000256" key="4">
    <source>
        <dbReference type="ARBA" id="ARBA00012572"/>
    </source>
</evidence>
<evidence type="ECO:0000313" key="12">
    <source>
        <dbReference type="EMBL" id="SMA47473.1"/>
    </source>
</evidence>
<dbReference type="GO" id="GO:0004640">
    <property type="term" value="F:phosphoribosylanthranilate isomerase activity"/>
    <property type="evidence" value="ECO:0007669"/>
    <property type="project" value="UniProtKB-UniRule"/>
</dbReference>
<comment type="catalytic activity">
    <reaction evidence="1 10">
        <text>N-(5-phospho-beta-D-ribosyl)anthranilate = 1-(2-carboxyphenylamino)-1-deoxy-D-ribulose 5-phosphate</text>
        <dbReference type="Rhea" id="RHEA:21540"/>
        <dbReference type="ChEBI" id="CHEBI:18277"/>
        <dbReference type="ChEBI" id="CHEBI:58613"/>
        <dbReference type="EC" id="5.3.1.24"/>
    </reaction>
</comment>
<keyword evidence="8 10" id="KW-0057">Aromatic amino acid biosynthesis</keyword>
<evidence type="ECO:0000313" key="13">
    <source>
        <dbReference type="Proteomes" id="UP000196573"/>
    </source>
</evidence>
<dbReference type="InterPro" id="IPR011060">
    <property type="entry name" value="RibuloseP-bd_barrel"/>
</dbReference>
<evidence type="ECO:0000256" key="5">
    <source>
        <dbReference type="ARBA" id="ARBA00022272"/>
    </source>
</evidence>
<comment type="pathway">
    <text evidence="2 10">Amino-acid biosynthesis; L-tryptophan biosynthesis; L-tryptophan from chorismate: step 3/5.</text>
</comment>
<dbReference type="FunFam" id="3.20.20.70:FF:000075">
    <property type="entry name" value="Tryptophan biosynthesis protein TRP1"/>
    <property type="match status" value="1"/>
</dbReference>
<evidence type="ECO:0000256" key="7">
    <source>
        <dbReference type="ARBA" id="ARBA00022822"/>
    </source>
</evidence>
<keyword evidence="6 10" id="KW-0028">Amino-acid biosynthesis</keyword>
<organism evidence="12 13">
    <name type="scientific">Parendozoicomonas haliclonae</name>
    <dbReference type="NCBI Taxonomy" id="1960125"/>
    <lineage>
        <taxon>Bacteria</taxon>
        <taxon>Pseudomonadati</taxon>
        <taxon>Pseudomonadota</taxon>
        <taxon>Gammaproteobacteria</taxon>
        <taxon>Oceanospirillales</taxon>
        <taxon>Endozoicomonadaceae</taxon>
        <taxon>Parendozoicomonas</taxon>
    </lineage>
</organism>
<evidence type="ECO:0000256" key="10">
    <source>
        <dbReference type="HAMAP-Rule" id="MF_00135"/>
    </source>
</evidence>
<dbReference type="CDD" id="cd00405">
    <property type="entry name" value="PRAI"/>
    <property type="match status" value="1"/>
</dbReference>
<keyword evidence="13" id="KW-1185">Reference proteome</keyword>
<dbReference type="NCBIfam" id="NF002298">
    <property type="entry name" value="PRK01222.1-4"/>
    <property type="match status" value="1"/>
</dbReference>
<keyword evidence="7 10" id="KW-0822">Tryptophan biosynthesis</keyword>
<dbReference type="EC" id="5.3.1.24" evidence="4 10"/>
<accession>A0A1X7AKV8</accession>
<dbReference type="Gene3D" id="3.20.20.70">
    <property type="entry name" value="Aldolase class I"/>
    <property type="match status" value="1"/>
</dbReference>
<dbReference type="Proteomes" id="UP000196573">
    <property type="component" value="Unassembled WGS sequence"/>
</dbReference>
<evidence type="ECO:0000256" key="3">
    <source>
        <dbReference type="ARBA" id="ARBA00007571"/>
    </source>
</evidence>
<dbReference type="HAMAP" id="MF_00135">
    <property type="entry name" value="PRAI"/>
    <property type="match status" value="1"/>
</dbReference>
<comment type="similarity">
    <text evidence="3 10">Belongs to the TrpF family.</text>
</comment>
<keyword evidence="9 10" id="KW-0413">Isomerase</keyword>
<dbReference type="InterPro" id="IPR044643">
    <property type="entry name" value="TrpF_fam"/>
</dbReference>
<evidence type="ECO:0000256" key="2">
    <source>
        <dbReference type="ARBA" id="ARBA00004664"/>
    </source>
</evidence>
<proteinExistence type="inferred from homology"/>
<feature type="domain" description="N-(5'phosphoribosyl) anthranilate isomerase (PRAI)" evidence="11">
    <location>
        <begin position="17"/>
        <end position="212"/>
    </location>
</feature>
<dbReference type="AlphaFoldDB" id="A0A1X7AKV8"/>
<dbReference type="GO" id="GO:0000162">
    <property type="term" value="P:L-tryptophan biosynthetic process"/>
    <property type="evidence" value="ECO:0007669"/>
    <property type="project" value="UniProtKB-UniRule"/>
</dbReference>
<dbReference type="RefSeq" id="WP_087110220.1">
    <property type="nucleotide sequence ID" value="NZ_CBCSCN010000003.1"/>
</dbReference>
<evidence type="ECO:0000259" key="11">
    <source>
        <dbReference type="Pfam" id="PF00697"/>
    </source>
</evidence>
<dbReference type="EMBL" id="FWPT01000005">
    <property type="protein sequence ID" value="SMA47473.1"/>
    <property type="molecule type" value="Genomic_DNA"/>
</dbReference>
<dbReference type="PANTHER" id="PTHR42894">
    <property type="entry name" value="N-(5'-PHOSPHORIBOSYL)ANTHRANILATE ISOMERASE"/>
    <property type="match status" value="1"/>
</dbReference>
<dbReference type="SUPFAM" id="SSF51366">
    <property type="entry name" value="Ribulose-phoshate binding barrel"/>
    <property type="match status" value="1"/>
</dbReference>
<gene>
    <name evidence="10 12" type="primary">trpF</name>
    <name evidence="12" type="ORF">EHSB41UT_02430</name>
</gene>
<evidence type="ECO:0000256" key="1">
    <source>
        <dbReference type="ARBA" id="ARBA00001164"/>
    </source>
</evidence>
<sequence>MLLGKQANSVHGVAVKVKVCGLREVEHAEAAVDNGADAIGLMFYAPSPRHISNEEGAAISKAVKGKASRVGVFVNPEPDYLQQVLADVELDILQFHGDEDDDFCEQWGLPWIKAVRVAGSTDVEAELARWPNASAFLLDAYTPDAYGGTGEAFDWRLFPKEQNKPLILAGGLNPGNVAQAVATVSPWAVDVSSGVESARGIKDEALIKGFLNEVKNVR</sequence>
<dbReference type="UniPathway" id="UPA00035">
    <property type="reaction ID" value="UER00042"/>
</dbReference>
<protein>
    <recommendedName>
        <fullName evidence="5 10">N-(5'-phosphoribosyl)anthranilate isomerase</fullName>
        <shortName evidence="10">PRAI</shortName>
        <ecNumber evidence="4 10">5.3.1.24</ecNumber>
    </recommendedName>
</protein>
<evidence type="ECO:0000256" key="9">
    <source>
        <dbReference type="ARBA" id="ARBA00023235"/>
    </source>
</evidence>
<dbReference type="PANTHER" id="PTHR42894:SF1">
    <property type="entry name" value="N-(5'-PHOSPHORIBOSYL)ANTHRANILATE ISOMERASE"/>
    <property type="match status" value="1"/>
</dbReference>
<dbReference type="InterPro" id="IPR001240">
    <property type="entry name" value="PRAI_dom"/>
</dbReference>
<reference evidence="12 13" key="1">
    <citation type="submission" date="2017-03" db="EMBL/GenBank/DDBJ databases">
        <authorList>
            <person name="Afonso C.L."/>
            <person name="Miller P.J."/>
            <person name="Scott M.A."/>
            <person name="Spackman E."/>
            <person name="Goraichik I."/>
            <person name="Dimitrov K.M."/>
            <person name="Suarez D.L."/>
            <person name="Swayne D.E."/>
        </authorList>
    </citation>
    <scope>NUCLEOTIDE SEQUENCE [LARGE SCALE GENOMIC DNA]</scope>
    <source>
        <strain evidence="12">SB41UT1</strain>
    </source>
</reference>
<dbReference type="InterPro" id="IPR013785">
    <property type="entry name" value="Aldolase_TIM"/>
</dbReference>
<dbReference type="OrthoDB" id="9796196at2"/>
<evidence type="ECO:0000256" key="6">
    <source>
        <dbReference type="ARBA" id="ARBA00022605"/>
    </source>
</evidence>
<name>A0A1X7AKV8_9GAMM</name>
<dbReference type="Pfam" id="PF00697">
    <property type="entry name" value="PRAI"/>
    <property type="match status" value="1"/>
</dbReference>
<evidence type="ECO:0000256" key="8">
    <source>
        <dbReference type="ARBA" id="ARBA00023141"/>
    </source>
</evidence>